<accession>A0A9N9G1D3</accession>
<dbReference type="PROSITE" id="PS50118">
    <property type="entry name" value="HMG_BOX_2"/>
    <property type="match status" value="1"/>
</dbReference>
<protein>
    <submittedName>
        <fullName evidence="6">7976_t:CDS:1</fullName>
    </submittedName>
</protein>
<feature type="compositionally biased region" description="Basic residues" evidence="4">
    <location>
        <begin position="118"/>
        <end position="131"/>
    </location>
</feature>
<dbReference type="Gene3D" id="1.10.30.10">
    <property type="entry name" value="High mobility group box domain"/>
    <property type="match status" value="1"/>
</dbReference>
<keyword evidence="3" id="KW-0539">Nucleus</keyword>
<dbReference type="InterPro" id="IPR009071">
    <property type="entry name" value="HMG_box_dom"/>
</dbReference>
<evidence type="ECO:0000313" key="6">
    <source>
        <dbReference type="EMBL" id="CAG8572662.1"/>
    </source>
</evidence>
<dbReference type="SMART" id="SM00398">
    <property type="entry name" value="HMG"/>
    <property type="match status" value="1"/>
</dbReference>
<keyword evidence="1 3" id="KW-0238">DNA-binding</keyword>
<dbReference type="GO" id="GO:0000978">
    <property type="term" value="F:RNA polymerase II cis-regulatory region sequence-specific DNA binding"/>
    <property type="evidence" value="ECO:0007669"/>
    <property type="project" value="TreeGrafter"/>
</dbReference>
<reference evidence="6" key="1">
    <citation type="submission" date="2021-06" db="EMBL/GenBank/DDBJ databases">
        <authorList>
            <person name="Kallberg Y."/>
            <person name="Tangrot J."/>
            <person name="Rosling A."/>
        </authorList>
    </citation>
    <scope>NUCLEOTIDE SEQUENCE</scope>
    <source>
        <strain evidence="6">AZ414A</strain>
    </source>
</reference>
<dbReference type="GO" id="GO:0030154">
    <property type="term" value="P:cell differentiation"/>
    <property type="evidence" value="ECO:0007669"/>
    <property type="project" value="TreeGrafter"/>
</dbReference>
<evidence type="ECO:0000256" key="3">
    <source>
        <dbReference type="PROSITE-ProRule" id="PRU00267"/>
    </source>
</evidence>
<comment type="caution">
    <text evidence="6">The sequence shown here is derived from an EMBL/GenBank/DDBJ whole genome shotgun (WGS) entry which is preliminary data.</text>
</comment>
<dbReference type="EMBL" id="CAJVPK010001131">
    <property type="protein sequence ID" value="CAG8572662.1"/>
    <property type="molecule type" value="Genomic_DNA"/>
</dbReference>
<dbReference type="AlphaFoldDB" id="A0A9N9G1D3"/>
<dbReference type="GO" id="GO:0005634">
    <property type="term" value="C:nucleus"/>
    <property type="evidence" value="ECO:0007669"/>
    <property type="project" value="UniProtKB-UniRule"/>
</dbReference>
<keyword evidence="2" id="KW-0804">Transcription</keyword>
<sequence length="471" mass="53207">MDEEAKKKHCHFLMFEVGQNAISSGNKLNNNDEMDDERIVPKKEQSPFTYHPYDNSSTFKNIAEPFNHQQGMNDQGAIEPTALVLPKSPSSTSSLFSTSTLSGKSISKASNKNPAPTKTRKPRARKPKRTPRPPNAFILYRKDKQPHVVGKDKNLTNAEVSKVISKMWWLETEEERFRWEKHADRMKLKHMQEHPNYVYQPKKPGIKKSRKSLKGRENTMSRNSTSTFSAIPNTDKNLYLRDEATITAIAESAFAESRSQMNLSSTSFTISTTTTSSKLSSPPHSANGSPTYSSGLMNQNINNNLRIQQNPAHIMYTHLPPTPTEMVHYEIPSQYLLSTNENFINPMLSSTKTYFPATSNFMSPHALNNNNDGIETYLDPQPVDKFHYFIGHETNPTYATLQTFNGGNGGINEHNEHNTLFELFSSSNTVTANSTPDNDNYFDEPCSPQNHFQSVLFSRRNSYSSLCSTVV</sequence>
<organism evidence="6 7">
    <name type="scientific">Diversispora eburnea</name>
    <dbReference type="NCBI Taxonomy" id="1213867"/>
    <lineage>
        <taxon>Eukaryota</taxon>
        <taxon>Fungi</taxon>
        <taxon>Fungi incertae sedis</taxon>
        <taxon>Mucoromycota</taxon>
        <taxon>Glomeromycotina</taxon>
        <taxon>Glomeromycetes</taxon>
        <taxon>Diversisporales</taxon>
        <taxon>Diversisporaceae</taxon>
        <taxon>Diversispora</taxon>
    </lineage>
</organism>
<evidence type="ECO:0000259" key="5">
    <source>
        <dbReference type="PROSITE" id="PS50118"/>
    </source>
</evidence>
<dbReference type="CDD" id="cd01389">
    <property type="entry name" value="HMG-box_ROX1-like"/>
    <property type="match status" value="1"/>
</dbReference>
<dbReference type="Proteomes" id="UP000789706">
    <property type="component" value="Unassembled WGS sequence"/>
</dbReference>
<dbReference type="InterPro" id="IPR050140">
    <property type="entry name" value="SRY-related_HMG-box_TF-like"/>
</dbReference>
<dbReference type="GO" id="GO:0001228">
    <property type="term" value="F:DNA-binding transcription activator activity, RNA polymerase II-specific"/>
    <property type="evidence" value="ECO:0007669"/>
    <property type="project" value="TreeGrafter"/>
</dbReference>
<keyword evidence="7" id="KW-1185">Reference proteome</keyword>
<dbReference type="InterPro" id="IPR036910">
    <property type="entry name" value="HMG_box_dom_sf"/>
</dbReference>
<dbReference type="SUPFAM" id="SSF47095">
    <property type="entry name" value="HMG-box"/>
    <property type="match status" value="1"/>
</dbReference>
<evidence type="ECO:0000313" key="7">
    <source>
        <dbReference type="Proteomes" id="UP000789706"/>
    </source>
</evidence>
<feature type="compositionally biased region" description="Polar residues" evidence="4">
    <location>
        <begin position="22"/>
        <end position="31"/>
    </location>
</feature>
<dbReference type="PANTHER" id="PTHR10270">
    <property type="entry name" value="SOX TRANSCRIPTION FACTOR"/>
    <property type="match status" value="1"/>
</dbReference>
<feature type="domain" description="HMG box" evidence="5">
    <location>
        <begin position="130"/>
        <end position="198"/>
    </location>
</feature>
<feature type="DNA-binding region" description="HMG box" evidence="3">
    <location>
        <begin position="130"/>
        <end position="198"/>
    </location>
</feature>
<evidence type="ECO:0000256" key="4">
    <source>
        <dbReference type="SAM" id="MobiDB-lite"/>
    </source>
</evidence>
<evidence type="ECO:0000256" key="1">
    <source>
        <dbReference type="ARBA" id="ARBA00023125"/>
    </source>
</evidence>
<feature type="compositionally biased region" description="Low complexity" evidence="4">
    <location>
        <begin position="85"/>
        <end position="105"/>
    </location>
</feature>
<name>A0A9N9G1D3_9GLOM</name>
<gene>
    <name evidence="6" type="ORF">DEBURN_LOCUS8164</name>
</gene>
<proteinExistence type="predicted"/>
<dbReference type="OrthoDB" id="6247875at2759"/>
<feature type="region of interest" description="Disordered" evidence="4">
    <location>
        <begin position="84"/>
        <end position="135"/>
    </location>
</feature>
<evidence type="ECO:0000256" key="2">
    <source>
        <dbReference type="ARBA" id="ARBA00023163"/>
    </source>
</evidence>
<feature type="region of interest" description="Disordered" evidence="4">
    <location>
        <begin position="22"/>
        <end position="56"/>
    </location>
</feature>
<dbReference type="Pfam" id="PF00505">
    <property type="entry name" value="HMG_box"/>
    <property type="match status" value="1"/>
</dbReference>
<dbReference type="PANTHER" id="PTHR10270:SF161">
    <property type="entry name" value="SEX-DETERMINING REGION Y PROTEIN"/>
    <property type="match status" value="1"/>
</dbReference>